<gene>
    <name evidence="2" type="ORF">AVEN_52147_1</name>
</gene>
<feature type="compositionally biased region" description="Basic and acidic residues" evidence="1">
    <location>
        <begin position="10"/>
        <end position="19"/>
    </location>
</feature>
<feature type="region of interest" description="Disordered" evidence="1">
    <location>
        <begin position="1"/>
        <end position="24"/>
    </location>
</feature>
<evidence type="ECO:0000313" key="2">
    <source>
        <dbReference type="EMBL" id="GBN95701.1"/>
    </source>
</evidence>
<dbReference type="AlphaFoldDB" id="A0A4Y2T673"/>
<accession>A0A4Y2T673</accession>
<evidence type="ECO:0000256" key="1">
    <source>
        <dbReference type="SAM" id="MobiDB-lite"/>
    </source>
</evidence>
<comment type="caution">
    <text evidence="2">The sequence shown here is derived from an EMBL/GenBank/DDBJ whole genome shotgun (WGS) entry which is preliminary data.</text>
</comment>
<dbReference type="EMBL" id="BGPR01026181">
    <property type="protein sequence ID" value="GBN95701.1"/>
    <property type="molecule type" value="Genomic_DNA"/>
</dbReference>
<dbReference type="Proteomes" id="UP000499080">
    <property type="component" value="Unassembled WGS sequence"/>
</dbReference>
<organism evidence="2 3">
    <name type="scientific">Araneus ventricosus</name>
    <name type="common">Orbweaver spider</name>
    <name type="synonym">Epeira ventricosa</name>
    <dbReference type="NCBI Taxonomy" id="182803"/>
    <lineage>
        <taxon>Eukaryota</taxon>
        <taxon>Metazoa</taxon>
        <taxon>Ecdysozoa</taxon>
        <taxon>Arthropoda</taxon>
        <taxon>Chelicerata</taxon>
        <taxon>Arachnida</taxon>
        <taxon>Araneae</taxon>
        <taxon>Araneomorphae</taxon>
        <taxon>Entelegynae</taxon>
        <taxon>Araneoidea</taxon>
        <taxon>Araneidae</taxon>
        <taxon>Araneus</taxon>
    </lineage>
</organism>
<reference evidence="2 3" key="1">
    <citation type="journal article" date="2019" name="Sci. Rep.">
        <title>Orb-weaving spider Araneus ventricosus genome elucidates the spidroin gene catalogue.</title>
        <authorList>
            <person name="Kono N."/>
            <person name="Nakamura H."/>
            <person name="Ohtoshi R."/>
            <person name="Moran D.A.P."/>
            <person name="Shinohara A."/>
            <person name="Yoshida Y."/>
            <person name="Fujiwara M."/>
            <person name="Mori M."/>
            <person name="Tomita M."/>
            <person name="Arakawa K."/>
        </authorList>
    </citation>
    <scope>NUCLEOTIDE SEQUENCE [LARGE SCALE GENOMIC DNA]</scope>
</reference>
<name>A0A4Y2T673_ARAVE</name>
<keyword evidence="3" id="KW-1185">Reference proteome</keyword>
<protein>
    <submittedName>
        <fullName evidence="2">Uncharacterized protein</fullName>
    </submittedName>
</protein>
<evidence type="ECO:0000313" key="3">
    <source>
        <dbReference type="Proteomes" id="UP000499080"/>
    </source>
</evidence>
<sequence length="95" mass="10094">MNCDEDEDVKDGNDHDAEINKPSPTNASVVTAVLFYDVSGCIGLNGAVTSTTILSLPGPLKLVADEQMEEVRAVFENDSSTTTSLIEDFPQTTAS</sequence>
<proteinExistence type="predicted"/>